<dbReference type="PANTHER" id="PTHR30441">
    <property type="entry name" value="DUF748 DOMAIN-CONTAINING PROTEIN"/>
    <property type="match status" value="1"/>
</dbReference>
<comment type="caution">
    <text evidence="3">The sequence shown here is derived from an EMBL/GenBank/DDBJ whole genome shotgun (WGS) entry which is preliminary data.</text>
</comment>
<accession>A0ABS7EF31</accession>
<keyword evidence="4" id="KW-1185">Reference proteome</keyword>
<gene>
    <name evidence="3" type="ORF">K0504_07890</name>
</gene>
<protein>
    <submittedName>
        <fullName evidence="3">AsmA family protein</fullName>
    </submittedName>
</protein>
<dbReference type="Pfam" id="PF05170">
    <property type="entry name" value="AsmA"/>
    <property type="match status" value="2"/>
</dbReference>
<dbReference type="InterPro" id="IPR052894">
    <property type="entry name" value="AsmA-related"/>
</dbReference>
<proteinExistence type="predicted"/>
<dbReference type="RefSeq" id="WP_220103637.1">
    <property type="nucleotide sequence ID" value="NZ_JAHZSS010000007.1"/>
</dbReference>
<feature type="region of interest" description="Disordered" evidence="1">
    <location>
        <begin position="309"/>
        <end position="332"/>
    </location>
</feature>
<dbReference type="PANTHER" id="PTHR30441:SF4">
    <property type="entry name" value="PROTEIN ASMA"/>
    <property type="match status" value="1"/>
</dbReference>
<sequence length="616" mass="64806">MKKLLYIVAGVVAALVLAVVVFTAVFDPNDYKDEISGAVKDATGRDLVIAGDIGWNLFPNFGLGLADVTFSNPAGFAEPIMASLKKLDVSVALLPLIGGNLEVSHIAVDELSVKLTTLPDGTDNLADLTSASSADKPVETQPADSSSSKGSLASVKLGAIAITNISLAVDNQQTMSQQQVTLNYFKLNQFVPGERSEAALMAEVKSDDTDISIAIESAITIAEAFDLIELHELALQADIKGPSIPNGELNKKISGHGLIDLAGPSVDLKDIQIEVGSLTGSGWFKFQQQAVPDIQMALAFDTLNVDEFTPVSNGESPEEAKKTPGDPDAEPDLSALKSVNFDGDLSFNKVLVAGLTVTNVKLHANLKDGVLDANPIHLDLYDGTADARAVLNAQQPVGSYRSEFKLNSVQALPLLTDLAELTMVSGNANFDMDIRGTGLSTNKLKTASTGNGNFAFKDGALEGVNIAQMIRSAKAMLKGEKASEEVKKTDFSALTGSFSLAKGVVNNPDLKLASPLLRVDGKGDMDVVASTLDYAASVEMVATSKGQGGSESDDLAGLTVPLKVSGPLDDLDYGIDMSAALKGEYEEKLEQEKEKGLKKLSDKLGGFLGGNKDDKN</sequence>
<dbReference type="Proteomes" id="UP001166251">
    <property type="component" value="Unassembled WGS sequence"/>
</dbReference>
<organism evidence="3 4">
    <name type="scientific">Neiella holothuriorum</name>
    <dbReference type="NCBI Taxonomy" id="2870530"/>
    <lineage>
        <taxon>Bacteria</taxon>
        <taxon>Pseudomonadati</taxon>
        <taxon>Pseudomonadota</taxon>
        <taxon>Gammaproteobacteria</taxon>
        <taxon>Alteromonadales</taxon>
        <taxon>Echinimonadaceae</taxon>
        <taxon>Neiella</taxon>
    </lineage>
</organism>
<evidence type="ECO:0000313" key="3">
    <source>
        <dbReference type="EMBL" id="MBW8190954.1"/>
    </source>
</evidence>
<reference evidence="3" key="1">
    <citation type="submission" date="2021-07" db="EMBL/GenBank/DDBJ databases">
        <title>Neiella marina sp. nov., isolated from the intestinal content of sea cucumber Apostichopus japonicus.</title>
        <authorList>
            <person name="Bai X."/>
        </authorList>
    </citation>
    <scope>NUCLEOTIDE SEQUENCE</scope>
    <source>
        <strain evidence="3">126</strain>
    </source>
</reference>
<name>A0ABS7EF31_9GAMM</name>
<evidence type="ECO:0000259" key="2">
    <source>
        <dbReference type="Pfam" id="PF05170"/>
    </source>
</evidence>
<feature type="domain" description="AsmA" evidence="2">
    <location>
        <begin position="224"/>
        <end position="510"/>
    </location>
</feature>
<evidence type="ECO:0000256" key="1">
    <source>
        <dbReference type="SAM" id="MobiDB-lite"/>
    </source>
</evidence>
<feature type="domain" description="AsmA" evidence="2">
    <location>
        <begin position="1"/>
        <end position="208"/>
    </location>
</feature>
<dbReference type="InterPro" id="IPR007844">
    <property type="entry name" value="AsmA"/>
</dbReference>
<evidence type="ECO:0000313" key="4">
    <source>
        <dbReference type="Proteomes" id="UP001166251"/>
    </source>
</evidence>
<feature type="region of interest" description="Disordered" evidence="1">
    <location>
        <begin position="126"/>
        <end position="150"/>
    </location>
</feature>
<dbReference type="EMBL" id="JAHZSS010000007">
    <property type="protein sequence ID" value="MBW8190954.1"/>
    <property type="molecule type" value="Genomic_DNA"/>
</dbReference>